<proteinExistence type="inferred from homology"/>
<comment type="cofactor">
    <cofactor evidence="1">
        <name>heme</name>
        <dbReference type="ChEBI" id="CHEBI:30413"/>
    </cofactor>
</comment>
<dbReference type="SUPFAM" id="SSF48264">
    <property type="entry name" value="Cytochrome P450"/>
    <property type="match status" value="1"/>
</dbReference>
<evidence type="ECO:0000256" key="1">
    <source>
        <dbReference type="ARBA" id="ARBA00001971"/>
    </source>
</evidence>
<reference evidence="8 9" key="1">
    <citation type="submission" date="2016-03" db="EMBL/GenBank/DDBJ databases">
        <title>Whole genome sequencing of Grifola frondosa 9006-11.</title>
        <authorList>
            <person name="Min B."/>
            <person name="Park H."/>
            <person name="Kim J.-G."/>
            <person name="Cho H."/>
            <person name="Oh Y.-L."/>
            <person name="Kong W.-S."/>
            <person name="Choi I.-G."/>
        </authorList>
    </citation>
    <scope>NUCLEOTIDE SEQUENCE [LARGE SCALE GENOMIC DNA]</scope>
    <source>
        <strain evidence="8 9">9006-11</strain>
    </source>
</reference>
<evidence type="ECO:0000256" key="4">
    <source>
        <dbReference type="ARBA" id="ARBA00022723"/>
    </source>
</evidence>
<evidence type="ECO:0000256" key="7">
    <source>
        <dbReference type="ARBA" id="ARBA00023033"/>
    </source>
</evidence>
<keyword evidence="9" id="KW-1185">Reference proteome</keyword>
<organism evidence="8 9">
    <name type="scientific">Grifola frondosa</name>
    <name type="common">Maitake</name>
    <name type="synonym">Polyporus frondosus</name>
    <dbReference type="NCBI Taxonomy" id="5627"/>
    <lineage>
        <taxon>Eukaryota</taxon>
        <taxon>Fungi</taxon>
        <taxon>Dikarya</taxon>
        <taxon>Basidiomycota</taxon>
        <taxon>Agaricomycotina</taxon>
        <taxon>Agaricomycetes</taxon>
        <taxon>Polyporales</taxon>
        <taxon>Grifolaceae</taxon>
        <taxon>Grifola</taxon>
    </lineage>
</organism>
<evidence type="ECO:0000256" key="2">
    <source>
        <dbReference type="ARBA" id="ARBA00010617"/>
    </source>
</evidence>
<gene>
    <name evidence="8" type="ORF">A0H81_05671</name>
</gene>
<keyword evidence="3" id="KW-0349">Heme</keyword>
<dbReference type="EMBL" id="LUGG01000005">
    <property type="protein sequence ID" value="OBZ74591.1"/>
    <property type="molecule type" value="Genomic_DNA"/>
</dbReference>
<dbReference type="PANTHER" id="PTHR24287:SF1">
    <property type="entry name" value="P450, PUTATIVE (EUROFUNG)-RELATED"/>
    <property type="match status" value="1"/>
</dbReference>
<dbReference type="InterPro" id="IPR036396">
    <property type="entry name" value="Cyt_P450_sf"/>
</dbReference>
<keyword evidence="5" id="KW-0560">Oxidoreductase</keyword>
<evidence type="ECO:0000313" key="8">
    <source>
        <dbReference type="EMBL" id="OBZ74591.1"/>
    </source>
</evidence>
<evidence type="ECO:0000256" key="6">
    <source>
        <dbReference type="ARBA" id="ARBA00023004"/>
    </source>
</evidence>
<comment type="caution">
    <text evidence="8">The sequence shown here is derived from an EMBL/GenBank/DDBJ whole genome shotgun (WGS) entry which is preliminary data.</text>
</comment>
<dbReference type="AlphaFoldDB" id="A0A1C7MCB3"/>
<dbReference type="InterPro" id="IPR001128">
    <property type="entry name" value="Cyt_P450"/>
</dbReference>
<dbReference type="GO" id="GO:0004497">
    <property type="term" value="F:monooxygenase activity"/>
    <property type="evidence" value="ECO:0007669"/>
    <property type="project" value="UniProtKB-KW"/>
</dbReference>
<keyword evidence="7" id="KW-0503">Monooxygenase</keyword>
<dbReference type="Pfam" id="PF00067">
    <property type="entry name" value="p450"/>
    <property type="match status" value="1"/>
</dbReference>
<dbReference type="Proteomes" id="UP000092993">
    <property type="component" value="Unassembled WGS sequence"/>
</dbReference>
<dbReference type="GO" id="GO:0020037">
    <property type="term" value="F:heme binding"/>
    <property type="evidence" value="ECO:0007669"/>
    <property type="project" value="InterPro"/>
</dbReference>
<dbReference type="InterPro" id="IPR047146">
    <property type="entry name" value="Cyt_P450_E_CYP52_fungi"/>
</dbReference>
<dbReference type="OMA" id="APMGIRN"/>
<name>A0A1C7MCB3_GRIFR</name>
<dbReference type="PRINTS" id="PR00463">
    <property type="entry name" value="EP450I"/>
</dbReference>
<accession>A0A1C7MCB3</accession>
<sequence length="586" mass="65745">MVIAALLSIMHQNMSSFFPHRDHICLLTRVPQHISFGGFAVLAYTISPCIWVSVTSWYHNWSNDRRARKLSAIPIPRARGKWPGNIDIMFRFAKDLRTGYALQAMNEILDEYNCETLNTRILWKDNIISRNDIHIHAVHSTSFNSFERGPEQAEKMQTFLGRGIFVTDGEAWKQNRAMIRPFLGKERVSDFEIFAEHTDKVLSILSDALESGSPIDAQDLFSRFTLDSGSDFLLGFCPDSLSAPRPIPFKARIGPKGAAADDEFGTFSRAFEEIQVTIAMRFRLGAFFPLYEFFGDRTLPDAKVITRWIKPVVEKALQDKAHEETVRYGLLNVLMAARDTTAALLTFTVYLLAMHPEVLQRLRKEVLDVCGSSDNPTPASARKMTYSMPPFFLAIPHIPTYPPVTAVLNETLRLFPPAPMGIRNATEEVLLPSSDGRTQLYFPRGARFTWLMLPPRARTSGAPTPTRSIPTVGLMSARRAIAPTLGCIFHSSLAPQCQAFALSEASFMMARLLQTFSGVELVPDALPEGARPPEAWKLGKGRQAIEKFWPNTAVTEYLKGGLWGELGLYGVIVSRRIFCHIQKGMK</sequence>
<comment type="similarity">
    <text evidence="2">Belongs to the cytochrome P450 family.</text>
</comment>
<evidence type="ECO:0000313" key="9">
    <source>
        <dbReference type="Proteomes" id="UP000092993"/>
    </source>
</evidence>
<protein>
    <submittedName>
        <fullName evidence="8">Uncharacterized protein</fullName>
    </submittedName>
</protein>
<dbReference type="STRING" id="5627.A0A1C7MCB3"/>
<evidence type="ECO:0000256" key="5">
    <source>
        <dbReference type="ARBA" id="ARBA00023002"/>
    </source>
</evidence>
<dbReference type="PANTHER" id="PTHR24287">
    <property type="entry name" value="P450, PUTATIVE (EUROFUNG)-RELATED"/>
    <property type="match status" value="1"/>
</dbReference>
<dbReference type="GO" id="GO:0005506">
    <property type="term" value="F:iron ion binding"/>
    <property type="evidence" value="ECO:0007669"/>
    <property type="project" value="InterPro"/>
</dbReference>
<keyword evidence="6" id="KW-0408">Iron</keyword>
<dbReference type="OrthoDB" id="1470350at2759"/>
<dbReference type="GO" id="GO:0016705">
    <property type="term" value="F:oxidoreductase activity, acting on paired donors, with incorporation or reduction of molecular oxygen"/>
    <property type="evidence" value="ECO:0007669"/>
    <property type="project" value="InterPro"/>
</dbReference>
<keyword evidence="4" id="KW-0479">Metal-binding</keyword>
<dbReference type="InterPro" id="IPR002401">
    <property type="entry name" value="Cyt_P450_E_grp-I"/>
</dbReference>
<dbReference type="Gene3D" id="1.10.630.10">
    <property type="entry name" value="Cytochrome P450"/>
    <property type="match status" value="1"/>
</dbReference>
<evidence type="ECO:0000256" key="3">
    <source>
        <dbReference type="ARBA" id="ARBA00022617"/>
    </source>
</evidence>